<dbReference type="PANTHER" id="PTHR23419">
    <property type="entry name" value="DIVALENT CATION TOLERANCE CUTA-RELATED"/>
    <property type="match status" value="1"/>
</dbReference>
<reference evidence="2 3" key="1">
    <citation type="submission" date="2019-01" db="EMBL/GenBank/DDBJ databases">
        <title>Complete genome sequence of Erythrobacter flavus KJ5.</title>
        <authorList>
            <person name="Kanesaki Y."/>
            <person name="Brotosudarmo T."/>
            <person name="Moriuchi R."/>
            <person name="Awai K."/>
        </authorList>
    </citation>
    <scope>NUCLEOTIDE SEQUENCE [LARGE SCALE GENOMIC DNA]</scope>
    <source>
        <strain evidence="2 3">KJ5</strain>
    </source>
</reference>
<organism evidence="2 3">
    <name type="scientific">Qipengyuania flava</name>
    <dbReference type="NCBI Taxonomy" id="192812"/>
    <lineage>
        <taxon>Bacteria</taxon>
        <taxon>Pseudomonadati</taxon>
        <taxon>Pseudomonadota</taxon>
        <taxon>Alphaproteobacteria</taxon>
        <taxon>Sphingomonadales</taxon>
        <taxon>Erythrobacteraceae</taxon>
        <taxon>Qipengyuania</taxon>
    </lineage>
</organism>
<comment type="similarity">
    <text evidence="1">Belongs to the CutA family.</text>
</comment>
<dbReference type="Pfam" id="PF03091">
    <property type="entry name" value="CutA1"/>
    <property type="match status" value="1"/>
</dbReference>
<dbReference type="InterPro" id="IPR011322">
    <property type="entry name" value="N-reg_PII-like_a/b"/>
</dbReference>
<dbReference type="Proteomes" id="UP000290057">
    <property type="component" value="Chromosome"/>
</dbReference>
<dbReference type="SUPFAM" id="SSF54913">
    <property type="entry name" value="GlnB-like"/>
    <property type="match status" value="1"/>
</dbReference>
<dbReference type="RefSeq" id="WP_130585712.1">
    <property type="nucleotide sequence ID" value="NZ_AP019389.1"/>
</dbReference>
<evidence type="ECO:0000256" key="1">
    <source>
        <dbReference type="ARBA" id="ARBA00010169"/>
    </source>
</evidence>
<dbReference type="InterPro" id="IPR015867">
    <property type="entry name" value="N-reg_PII/ATP_PRibTrfase_C"/>
</dbReference>
<evidence type="ECO:0000313" key="3">
    <source>
        <dbReference type="Proteomes" id="UP000290057"/>
    </source>
</evidence>
<keyword evidence="3" id="KW-1185">Reference proteome</keyword>
<dbReference type="InterPro" id="IPR004323">
    <property type="entry name" value="Ion_tolerance_CutA"/>
</dbReference>
<dbReference type="EMBL" id="AP019389">
    <property type="protein sequence ID" value="BBI19553.1"/>
    <property type="molecule type" value="Genomic_DNA"/>
</dbReference>
<dbReference type="PANTHER" id="PTHR23419:SF8">
    <property type="entry name" value="FI09726P"/>
    <property type="match status" value="1"/>
</dbReference>
<dbReference type="GO" id="GO:0005507">
    <property type="term" value="F:copper ion binding"/>
    <property type="evidence" value="ECO:0007669"/>
    <property type="project" value="TreeGrafter"/>
</dbReference>
<protein>
    <submittedName>
        <fullName evidence="2">Divalent cation tolerance protein</fullName>
    </submittedName>
</protein>
<dbReference type="AlphaFoldDB" id="A0A3T1CF36"/>
<evidence type="ECO:0000313" key="2">
    <source>
        <dbReference type="EMBL" id="BBI19553.1"/>
    </source>
</evidence>
<dbReference type="Gene3D" id="3.30.70.120">
    <property type="match status" value="1"/>
</dbReference>
<name>A0A3T1CF36_9SPHN</name>
<sequence length="101" mass="11028">MSALIYCPFPDPEYAERVGRQLIEAGLVACINIGPQVRSVFAWEGVVDTADEVPCLFKTSATRLEDAIALLEDLHPYDTPAIMGWHCDAVGAATRHWLGAL</sequence>
<dbReference type="GO" id="GO:0010038">
    <property type="term" value="P:response to metal ion"/>
    <property type="evidence" value="ECO:0007669"/>
    <property type="project" value="InterPro"/>
</dbReference>
<accession>A0A3T1CF36</accession>
<gene>
    <name evidence="2" type="primary">cutA</name>
    <name evidence="2" type="ORF">EKJ_04000</name>
</gene>
<proteinExistence type="inferred from homology"/>